<dbReference type="InterPro" id="IPR039421">
    <property type="entry name" value="Type_1_exporter"/>
</dbReference>
<dbReference type="PANTHER" id="PTHR43394:SF27">
    <property type="entry name" value="ATP-DEPENDENT TRANSLOCASE ABCB1-LIKE"/>
    <property type="match status" value="1"/>
</dbReference>
<feature type="transmembrane region" description="Helical" evidence="11">
    <location>
        <begin position="222"/>
        <end position="241"/>
    </location>
</feature>
<evidence type="ECO:0000256" key="3">
    <source>
        <dbReference type="ARBA" id="ARBA00022448"/>
    </source>
</evidence>
<dbReference type="PANTHER" id="PTHR43394">
    <property type="entry name" value="ATP-DEPENDENT PERMEASE MDL1, MITOCHONDRIAL"/>
    <property type="match status" value="1"/>
</dbReference>
<reference evidence="14 15" key="1">
    <citation type="journal article" date="2019" name="Sci. Rep.">
        <title>Comparative genomics of chytrid fungi reveal insights into the obligate biotrophic and pathogenic lifestyle of Synchytrium endobioticum.</title>
        <authorList>
            <person name="van de Vossenberg B.T.L.H."/>
            <person name="Warris S."/>
            <person name="Nguyen H.D.T."/>
            <person name="van Gent-Pelzer M.P.E."/>
            <person name="Joly D.L."/>
            <person name="van de Geest H.C."/>
            <person name="Bonants P.J.M."/>
            <person name="Smith D.S."/>
            <person name="Levesque C.A."/>
            <person name="van der Lee T.A.J."/>
        </authorList>
    </citation>
    <scope>NUCLEOTIDE SEQUENCE [LARGE SCALE GENOMIC DNA]</scope>
    <source>
        <strain evidence="14 15">CBS 809.83</strain>
    </source>
</reference>
<dbReference type="Pfam" id="PF00005">
    <property type="entry name" value="ABC_tran"/>
    <property type="match status" value="2"/>
</dbReference>
<dbReference type="GO" id="GO:0090374">
    <property type="term" value="P:oligopeptide export from mitochondrion"/>
    <property type="evidence" value="ECO:0007669"/>
    <property type="project" value="TreeGrafter"/>
</dbReference>
<feature type="domain" description="ABC transporter" evidence="12">
    <location>
        <begin position="424"/>
        <end position="663"/>
    </location>
</feature>
<feature type="transmembrane region" description="Helical" evidence="11">
    <location>
        <begin position="325"/>
        <end position="350"/>
    </location>
</feature>
<feature type="transmembrane region" description="Helical" evidence="11">
    <location>
        <begin position="813"/>
        <end position="838"/>
    </location>
</feature>
<evidence type="ECO:0000259" key="13">
    <source>
        <dbReference type="PROSITE" id="PS50929"/>
    </source>
</evidence>
<protein>
    <submittedName>
        <fullName evidence="14">Uncharacterized protein</fullName>
    </submittedName>
</protein>
<feature type="domain" description="ABC transmembrane type-1" evidence="13">
    <location>
        <begin position="87"/>
        <end position="389"/>
    </location>
</feature>
<feature type="transmembrane region" description="Helical" evidence="11">
    <location>
        <begin position="148"/>
        <end position="171"/>
    </location>
</feature>
<dbReference type="Gene3D" id="3.40.50.300">
    <property type="entry name" value="P-loop containing nucleotide triphosphate hydrolases"/>
    <property type="match status" value="2"/>
</dbReference>
<evidence type="ECO:0000256" key="1">
    <source>
        <dbReference type="ARBA" id="ARBA00004141"/>
    </source>
</evidence>
<evidence type="ECO:0000259" key="12">
    <source>
        <dbReference type="PROSITE" id="PS50893"/>
    </source>
</evidence>
<dbReference type="InterPro" id="IPR017871">
    <property type="entry name" value="ABC_transporter-like_CS"/>
</dbReference>
<organism evidence="14 15">
    <name type="scientific">Powellomyces hirtus</name>
    <dbReference type="NCBI Taxonomy" id="109895"/>
    <lineage>
        <taxon>Eukaryota</taxon>
        <taxon>Fungi</taxon>
        <taxon>Fungi incertae sedis</taxon>
        <taxon>Chytridiomycota</taxon>
        <taxon>Chytridiomycota incertae sedis</taxon>
        <taxon>Chytridiomycetes</taxon>
        <taxon>Spizellomycetales</taxon>
        <taxon>Powellomycetaceae</taxon>
        <taxon>Powellomyces</taxon>
    </lineage>
</organism>
<sequence length="1334" mass="144990">MATPITPEPEALPMNEQQQPALDVDLADEKGPSPAEELELQQLNKAAAAAAVNTGDGKQGEQPIKQVGFLTMFRYADGHDWLAMACGLLGALGYGVTMPGLALVLGDIIGDFVTFEVARMQLRMGLISEQEYNAAVDKFSDVVRHNCILFLSIGIATMVACYIMQMSWMISGERQAKRVRRKFINAVMSQDVKWFDVHQTGELTTKLTSDTLLFQEGISEKVSLSFSYIVQFFTGFIIAFIRSWRLTLVLIAVLPAFGVSGAVVGKAFAAGASRSQEAYGKAGAVAQEVLSNIRTVVAFGGQKRASSKFTLLLDEAVKANVRRGWITGAGFGVFFGLLYGMFALGFWYAAKLKNDGLLGQGTVLAVLFAITIGAFSIINLSPSIQAINKGRASAATLFEIIEGVPEIDSVSDKGLKPEKFVGEITFDHVDFAYPSRPNVQVLKQFSLCVPQGKTVALVGLSGSGKSTIIQLLERYYNIQGGDMKIDGHSLRELNLRHFRQHTGLVSQEPVLFDATIEQNISYGAPDNVVVTQEMIEHACRMSNAHDFISRLPQGYQTMVGEKGALLSGGQKQRIAIARALIKDPKILLLDEATSALDTESERLVQAALDNASANRTTIVIAHRLSTIKAADIIVVMAAGEIVEVGNHNSLLERRGMYHDLVQVQQLKMQHATDVDVDVAADAEDIDVVGPVSPTRFDVVVDLTATAGEAPKRKPLERAAAGAKDEPLPVVNPELEALGKEQAQKVEEERILKEKSVSIFRVLRMQSADMGWLAVGVISAAINGAILPIFGILMGKVLDIYKHEGEKLQDEANMYALIFTGMMFLNLIVNLLQTGALGITGERLTRHVRSTLFEAMLRQEIGWFDDKANGTGVLTSRLSEQADRIQDVTGPNAANIIQLVVSMGVSIGLAFYYGWKMTLIVLSCVPVLALGAIFEARVMTGSVAPTRLQYARAAQTACDAIQNIRTVKSLTREGHFIAQYMSSIQGPYKAGIRKAVLGGWGFGFSQATQFWVYGLAFYVGYRFILSDGMTTESVFNVLFVILFGSIAFSQAATFGPNIAKAKLATISYFELIDRRPPIDVTHPAGLKPVDVAGSAAVTNAEFAYPQRRDAQVLKGLNLEMHAGKVVALVGPSGCGKSTVMGLLQRFYEVDAGATSVDGYDVKEWNLPYLREHLAVVAQEPSLFIGTIAENIAYSKPDATPDEIQQAATIANIHDFIMTLPEQYKTSVTSSQLSGGQKQRIAIARALLRQPKILLLDEATSALDSESEKVVQAALEKASRGRTTIVIAHRLSTIQDADIIFVLSNGRVVEQGRHFELLDKKGVYDKLVQRQQLGTS</sequence>
<dbReference type="SUPFAM" id="SSF90123">
    <property type="entry name" value="ABC transporter transmembrane region"/>
    <property type="match status" value="2"/>
</dbReference>
<keyword evidence="6" id="KW-0547">Nucleotide-binding</keyword>
<keyword evidence="5" id="KW-0677">Repeat</keyword>
<proteinExistence type="inferred from homology"/>
<dbReference type="CDD" id="cd18577">
    <property type="entry name" value="ABC_6TM_Pgp_ABCB1_D1_like"/>
    <property type="match status" value="1"/>
</dbReference>
<evidence type="ECO:0000256" key="6">
    <source>
        <dbReference type="ARBA" id="ARBA00022741"/>
    </source>
</evidence>
<evidence type="ECO:0000256" key="9">
    <source>
        <dbReference type="ARBA" id="ARBA00023136"/>
    </source>
</evidence>
<dbReference type="FunFam" id="1.20.1560.10:FF:000018">
    <property type="entry name" value="ATP-binding cassette subfamily B member 11"/>
    <property type="match status" value="1"/>
</dbReference>
<dbReference type="SMART" id="SM00382">
    <property type="entry name" value="AAA"/>
    <property type="match status" value="2"/>
</dbReference>
<evidence type="ECO:0000256" key="11">
    <source>
        <dbReference type="SAM" id="Phobius"/>
    </source>
</evidence>
<dbReference type="STRING" id="109895.A0A507DY48"/>
<feature type="transmembrane region" description="Helical" evidence="11">
    <location>
        <begin position="1032"/>
        <end position="1053"/>
    </location>
</feature>
<dbReference type="Gene3D" id="1.20.1560.10">
    <property type="entry name" value="ABC transporter type 1, transmembrane domain"/>
    <property type="match status" value="1"/>
</dbReference>
<dbReference type="FunFam" id="3.40.50.300:FF:000205">
    <property type="entry name" value="ABC transporter B family member 4"/>
    <property type="match status" value="2"/>
</dbReference>
<keyword evidence="9 11" id="KW-0472">Membrane</keyword>
<dbReference type="Pfam" id="PF00664">
    <property type="entry name" value="ABC_membrane"/>
    <property type="match status" value="2"/>
</dbReference>
<evidence type="ECO:0000313" key="14">
    <source>
        <dbReference type="EMBL" id="TPX56446.1"/>
    </source>
</evidence>
<feature type="transmembrane region" description="Helical" evidence="11">
    <location>
        <begin position="362"/>
        <end position="381"/>
    </location>
</feature>
<keyword evidence="3" id="KW-0813">Transport</keyword>
<feature type="transmembrane region" description="Helical" evidence="11">
    <location>
        <begin position="81"/>
        <end position="105"/>
    </location>
</feature>
<keyword evidence="15" id="KW-1185">Reference proteome</keyword>
<comment type="caution">
    <text evidence="14">The sequence shown here is derived from an EMBL/GenBank/DDBJ whole genome shotgun (WGS) entry which is preliminary data.</text>
</comment>
<evidence type="ECO:0000256" key="7">
    <source>
        <dbReference type="ARBA" id="ARBA00022840"/>
    </source>
</evidence>
<dbReference type="InterPro" id="IPR011527">
    <property type="entry name" value="ABC1_TM_dom"/>
</dbReference>
<dbReference type="FunFam" id="1.20.1560.10:FF:000009">
    <property type="entry name" value="ABC transporter B family member 1"/>
    <property type="match status" value="1"/>
</dbReference>
<feature type="transmembrane region" description="Helical" evidence="11">
    <location>
        <begin position="996"/>
        <end position="1020"/>
    </location>
</feature>
<evidence type="ECO:0000256" key="2">
    <source>
        <dbReference type="ARBA" id="ARBA00007577"/>
    </source>
</evidence>
<dbReference type="InterPro" id="IPR027417">
    <property type="entry name" value="P-loop_NTPase"/>
</dbReference>
<dbReference type="InterPro" id="IPR003593">
    <property type="entry name" value="AAA+_ATPase"/>
</dbReference>
<keyword evidence="4 11" id="KW-0812">Transmembrane</keyword>
<evidence type="ECO:0000256" key="5">
    <source>
        <dbReference type="ARBA" id="ARBA00022737"/>
    </source>
</evidence>
<dbReference type="CDD" id="cd03249">
    <property type="entry name" value="ABC_MTABC3_MDL1_MDL2"/>
    <property type="match status" value="2"/>
</dbReference>
<comment type="subcellular location">
    <subcellularLocation>
        <location evidence="1">Membrane</location>
        <topology evidence="1">Multi-pass membrane protein</topology>
    </subcellularLocation>
</comment>
<dbReference type="EMBL" id="QEAQ01000074">
    <property type="protein sequence ID" value="TPX56446.1"/>
    <property type="molecule type" value="Genomic_DNA"/>
</dbReference>
<feature type="transmembrane region" description="Helical" evidence="11">
    <location>
        <begin position="247"/>
        <end position="269"/>
    </location>
</feature>
<dbReference type="GO" id="GO:0015421">
    <property type="term" value="F:ABC-type oligopeptide transporter activity"/>
    <property type="evidence" value="ECO:0007669"/>
    <property type="project" value="TreeGrafter"/>
</dbReference>
<comment type="similarity">
    <text evidence="2">Belongs to the ABC transporter superfamily. ABCB family. Multidrug resistance exporter (TC 3.A.1.201) subfamily.</text>
</comment>
<evidence type="ECO:0000313" key="15">
    <source>
        <dbReference type="Proteomes" id="UP000318582"/>
    </source>
</evidence>
<accession>A0A507DY48</accession>
<gene>
    <name evidence="14" type="ORF">PhCBS80983_g04538</name>
</gene>
<dbReference type="InterPro" id="IPR003439">
    <property type="entry name" value="ABC_transporter-like_ATP-bd"/>
</dbReference>
<dbReference type="SUPFAM" id="SSF52540">
    <property type="entry name" value="P-loop containing nucleoside triphosphate hydrolases"/>
    <property type="match status" value="2"/>
</dbReference>
<feature type="domain" description="ABC transporter" evidence="12">
    <location>
        <begin position="1085"/>
        <end position="1328"/>
    </location>
</feature>
<evidence type="ECO:0000256" key="4">
    <source>
        <dbReference type="ARBA" id="ARBA00022692"/>
    </source>
</evidence>
<feature type="transmembrane region" description="Helical" evidence="11">
    <location>
        <begin position="770"/>
        <end position="793"/>
    </location>
</feature>
<dbReference type="PROSITE" id="PS50893">
    <property type="entry name" value="ABC_TRANSPORTER_2"/>
    <property type="match status" value="2"/>
</dbReference>
<dbReference type="GO" id="GO:0005743">
    <property type="term" value="C:mitochondrial inner membrane"/>
    <property type="evidence" value="ECO:0007669"/>
    <property type="project" value="TreeGrafter"/>
</dbReference>
<evidence type="ECO:0000256" key="10">
    <source>
        <dbReference type="SAM" id="MobiDB-lite"/>
    </source>
</evidence>
<evidence type="ECO:0000256" key="8">
    <source>
        <dbReference type="ARBA" id="ARBA00022989"/>
    </source>
</evidence>
<keyword evidence="8 11" id="KW-1133">Transmembrane helix</keyword>
<dbReference type="PROSITE" id="PS00211">
    <property type="entry name" value="ABC_TRANSPORTER_1"/>
    <property type="match status" value="2"/>
</dbReference>
<dbReference type="Proteomes" id="UP000318582">
    <property type="component" value="Unassembled WGS sequence"/>
</dbReference>
<dbReference type="GO" id="GO:0005524">
    <property type="term" value="F:ATP binding"/>
    <property type="evidence" value="ECO:0007669"/>
    <property type="project" value="UniProtKB-KW"/>
</dbReference>
<feature type="transmembrane region" description="Helical" evidence="11">
    <location>
        <begin position="918"/>
        <end position="937"/>
    </location>
</feature>
<dbReference type="CDD" id="cd18578">
    <property type="entry name" value="ABC_6TM_Pgp_ABCB1_D2_like"/>
    <property type="match status" value="1"/>
</dbReference>
<name>A0A507DY48_9FUNG</name>
<dbReference type="PROSITE" id="PS50929">
    <property type="entry name" value="ABC_TM1F"/>
    <property type="match status" value="2"/>
</dbReference>
<dbReference type="InterPro" id="IPR036640">
    <property type="entry name" value="ABC1_TM_sf"/>
</dbReference>
<dbReference type="GO" id="GO:0016887">
    <property type="term" value="F:ATP hydrolysis activity"/>
    <property type="evidence" value="ECO:0007669"/>
    <property type="project" value="InterPro"/>
</dbReference>
<feature type="domain" description="ABC transmembrane type-1" evidence="13">
    <location>
        <begin position="773"/>
        <end position="1059"/>
    </location>
</feature>
<keyword evidence="7" id="KW-0067">ATP-binding</keyword>
<feature type="region of interest" description="Disordered" evidence="10">
    <location>
        <begin position="1"/>
        <end position="35"/>
    </location>
</feature>